<dbReference type="AlphaFoldDB" id="A0A183DKC4"/>
<feature type="signal peptide" evidence="1">
    <location>
        <begin position="1"/>
        <end position="18"/>
    </location>
</feature>
<dbReference type="EMBL" id="UYRT01029017">
    <property type="protein sequence ID" value="VDK68857.1"/>
    <property type="molecule type" value="Genomic_DNA"/>
</dbReference>
<reference evidence="4" key="1">
    <citation type="submission" date="2016-06" db="UniProtKB">
        <authorList>
            <consortium name="WormBaseParasite"/>
        </authorList>
    </citation>
    <scope>IDENTIFICATION</scope>
</reference>
<dbReference type="Proteomes" id="UP000271098">
    <property type="component" value="Unassembled WGS sequence"/>
</dbReference>
<protein>
    <submittedName>
        <fullName evidence="4">Secreted protein</fullName>
    </submittedName>
</protein>
<reference evidence="2 3" key="2">
    <citation type="submission" date="2018-11" db="EMBL/GenBank/DDBJ databases">
        <authorList>
            <consortium name="Pathogen Informatics"/>
        </authorList>
    </citation>
    <scope>NUCLEOTIDE SEQUENCE [LARGE SCALE GENOMIC DNA]</scope>
</reference>
<name>A0A183DKC4_9BILA</name>
<evidence type="ECO:0000313" key="4">
    <source>
        <dbReference type="WBParaSite" id="GPUH_0000917501-mRNA-1"/>
    </source>
</evidence>
<proteinExistence type="predicted"/>
<gene>
    <name evidence="2" type="ORF">GPUH_LOCUS9164</name>
</gene>
<keyword evidence="3" id="KW-1185">Reference proteome</keyword>
<accession>A0A183DKC4</accession>
<keyword evidence="1" id="KW-0732">Signal</keyword>
<dbReference type="WBParaSite" id="GPUH_0000917501-mRNA-1">
    <property type="protein sequence ID" value="GPUH_0000917501-mRNA-1"/>
    <property type="gene ID" value="GPUH_0000917501"/>
</dbReference>
<feature type="chain" id="PRO_5043138745" evidence="1">
    <location>
        <begin position="19"/>
        <end position="74"/>
    </location>
</feature>
<organism evidence="4">
    <name type="scientific">Gongylonema pulchrum</name>
    <dbReference type="NCBI Taxonomy" id="637853"/>
    <lineage>
        <taxon>Eukaryota</taxon>
        <taxon>Metazoa</taxon>
        <taxon>Ecdysozoa</taxon>
        <taxon>Nematoda</taxon>
        <taxon>Chromadorea</taxon>
        <taxon>Rhabditida</taxon>
        <taxon>Spirurina</taxon>
        <taxon>Spiruromorpha</taxon>
        <taxon>Spiruroidea</taxon>
        <taxon>Gongylonematidae</taxon>
        <taxon>Gongylonema</taxon>
    </lineage>
</organism>
<sequence length="74" mass="8040">MQHMPALVSLVRCMAALCCIEEVVRFLDSTGGSRLFVALIRCAARCATAPVDITRNSGKRCIQLEEATISLLSQ</sequence>
<evidence type="ECO:0000256" key="1">
    <source>
        <dbReference type="SAM" id="SignalP"/>
    </source>
</evidence>
<evidence type="ECO:0000313" key="2">
    <source>
        <dbReference type="EMBL" id="VDK68857.1"/>
    </source>
</evidence>
<evidence type="ECO:0000313" key="3">
    <source>
        <dbReference type="Proteomes" id="UP000271098"/>
    </source>
</evidence>